<dbReference type="AlphaFoldDB" id="K0JVV9"/>
<feature type="chain" id="PRO_5003836870" evidence="1">
    <location>
        <begin position="45"/>
        <end position="113"/>
    </location>
</feature>
<sequence length="113" mass="11710">MVRMLCGIRTGREFSAMVTRQLAAAVGVAAAVAVGLVAAPAASAAQGVLKVGDREYRNPSGCYRNTTTPLRVENRTDQVVVIFHDSRCAGERVGLVGPGSLAVSEFGGSVHVP</sequence>
<dbReference type="eggNOG" id="ENOG5033KBN">
    <property type="taxonomic scope" value="Bacteria"/>
</dbReference>
<evidence type="ECO:0000313" key="3">
    <source>
        <dbReference type="Proteomes" id="UP000006281"/>
    </source>
</evidence>
<dbReference type="EMBL" id="HE804045">
    <property type="protein sequence ID" value="CCH30111.1"/>
    <property type="molecule type" value="Genomic_DNA"/>
</dbReference>
<feature type="signal peptide" evidence="1">
    <location>
        <begin position="1"/>
        <end position="44"/>
    </location>
</feature>
<dbReference type="BioCyc" id="SESP1179773:BN6_RS13580-MONOMER"/>
<keyword evidence="1" id="KW-0732">Signal</keyword>
<accession>K0JVV9</accession>
<keyword evidence="3" id="KW-1185">Reference proteome</keyword>
<name>K0JVV9_SACES</name>
<dbReference type="Proteomes" id="UP000006281">
    <property type="component" value="Chromosome"/>
</dbReference>
<proteinExistence type="predicted"/>
<reference evidence="2 3" key="1">
    <citation type="journal article" date="2012" name="BMC Genomics">
        <title>Complete genome sequence of Saccharothrix espanaensis DSM 44229T and comparison to the other completely sequenced Pseudonocardiaceae.</title>
        <authorList>
            <person name="Strobel T."/>
            <person name="Al-Dilaimi A."/>
            <person name="Blom J."/>
            <person name="Gessner A."/>
            <person name="Kalinowski J."/>
            <person name="Luzhetska M."/>
            <person name="Puhler A."/>
            <person name="Szczepanowski R."/>
            <person name="Bechthold A."/>
            <person name="Ruckert C."/>
        </authorList>
    </citation>
    <scope>NUCLEOTIDE SEQUENCE [LARGE SCALE GENOMIC DNA]</scope>
    <source>
        <strain evidence="3">ATCC 51144 / DSM 44229 / JCM 9112 / NBRC 15066 / NRRL 15764</strain>
    </source>
</reference>
<dbReference type="HOGENOM" id="CLU_2131725_0_0_11"/>
<protein>
    <submittedName>
        <fullName evidence="2">Putative secreted protein</fullName>
    </submittedName>
</protein>
<organism evidence="2 3">
    <name type="scientific">Saccharothrix espanaensis (strain ATCC 51144 / DSM 44229 / JCM 9112 / NBRC 15066 / NRRL 15764)</name>
    <dbReference type="NCBI Taxonomy" id="1179773"/>
    <lineage>
        <taxon>Bacteria</taxon>
        <taxon>Bacillati</taxon>
        <taxon>Actinomycetota</taxon>
        <taxon>Actinomycetes</taxon>
        <taxon>Pseudonocardiales</taxon>
        <taxon>Pseudonocardiaceae</taxon>
        <taxon>Saccharothrix</taxon>
    </lineage>
</organism>
<dbReference type="STRING" id="1179773.BN6_27990"/>
<evidence type="ECO:0000313" key="2">
    <source>
        <dbReference type="EMBL" id="CCH30111.1"/>
    </source>
</evidence>
<evidence type="ECO:0000256" key="1">
    <source>
        <dbReference type="SAM" id="SignalP"/>
    </source>
</evidence>
<dbReference type="PATRIC" id="fig|1179773.3.peg.2797"/>
<gene>
    <name evidence="2" type="ordered locus">BN6_27990</name>
</gene>
<dbReference type="KEGG" id="sesp:BN6_27990"/>